<gene>
    <name evidence="3" type="ORF">A8990_10621</name>
</gene>
<dbReference type="InterPro" id="IPR006342">
    <property type="entry name" value="FkbM_mtfrase"/>
</dbReference>
<evidence type="ECO:0000259" key="2">
    <source>
        <dbReference type="Pfam" id="PF05050"/>
    </source>
</evidence>
<dbReference type="InterPro" id="IPR052514">
    <property type="entry name" value="SAM-dependent_MTase"/>
</dbReference>
<organism evidence="3 4">
    <name type="scientific">Paenibacillus taihuensis</name>
    <dbReference type="NCBI Taxonomy" id="1156355"/>
    <lineage>
        <taxon>Bacteria</taxon>
        <taxon>Bacillati</taxon>
        <taxon>Bacillota</taxon>
        <taxon>Bacilli</taxon>
        <taxon>Bacillales</taxon>
        <taxon>Paenibacillaceae</taxon>
        <taxon>Paenibacillus</taxon>
    </lineage>
</organism>
<dbReference type="PANTHER" id="PTHR34203">
    <property type="entry name" value="METHYLTRANSFERASE, FKBM FAMILY PROTEIN"/>
    <property type="match status" value="1"/>
</dbReference>
<evidence type="ECO:0000313" key="4">
    <source>
        <dbReference type="Proteomes" id="UP000256304"/>
    </source>
</evidence>
<dbReference type="EMBL" id="QTTN01000006">
    <property type="protein sequence ID" value="REE90518.1"/>
    <property type="molecule type" value="Genomic_DNA"/>
</dbReference>
<reference evidence="3 4" key="1">
    <citation type="submission" date="2018-08" db="EMBL/GenBank/DDBJ databases">
        <title>Genomic Encyclopedia of Type Strains, Phase III (KMG-III): the genomes of soil and plant-associated and newly described type strains.</title>
        <authorList>
            <person name="Whitman W."/>
        </authorList>
    </citation>
    <scope>NUCLEOTIDE SEQUENCE [LARGE SCALE GENOMIC DNA]</scope>
    <source>
        <strain evidence="3 4">CGMCC 1.10966</strain>
    </source>
</reference>
<dbReference type="Proteomes" id="UP000256304">
    <property type="component" value="Unassembled WGS sequence"/>
</dbReference>
<feature type="coiled-coil region" evidence="1">
    <location>
        <begin position="271"/>
        <end position="319"/>
    </location>
</feature>
<dbReference type="Gene3D" id="3.40.50.150">
    <property type="entry name" value="Vaccinia Virus protein VP39"/>
    <property type="match status" value="1"/>
</dbReference>
<sequence>MKVMSNPRIELEDGSIIIGHDNEYISTVLNNSKQYYEINELRKFSRYVPENPVVYDIGSNIGNHTIYFHKHYHAKKIYAFEPAAENVALLELNIKNNNLQNVEVFQAAAGSAAKKADLTRNTNNMGECRLVENSEGAVKVVSIDEIKLDAPDFVKIDVEGSELDVLNGMSRLLTESSPVIWIEINENFSDVHLVLNQLQYELVDKHHFNHIYLKCKDQAEQVETMSTFRANIVPEYNHAILDKWNLNKWLNAEKEKVKVKEQEKSECLIQINRIQNDFENLQLRYSHLEQEKKDLDIDIDKLTKTLVDLKNETQELTHSYETEKQVMLKNTADLKTSVGALQFRLINTSLMYENEKKDIQMQLLQHIDAERKALLELISLKQHYQLIEARYMRLRNTLPGKVAVKLWKFAKRLKQKRDSIG</sequence>
<feature type="domain" description="Methyltransferase FkbM" evidence="2">
    <location>
        <begin position="56"/>
        <end position="201"/>
    </location>
</feature>
<accession>A0A3D9SFW8</accession>
<dbReference type="Pfam" id="PF05050">
    <property type="entry name" value="Methyltransf_21"/>
    <property type="match status" value="1"/>
</dbReference>
<dbReference type="NCBIfam" id="TIGR01444">
    <property type="entry name" value="fkbM_fam"/>
    <property type="match status" value="1"/>
</dbReference>
<evidence type="ECO:0000313" key="3">
    <source>
        <dbReference type="EMBL" id="REE90518.1"/>
    </source>
</evidence>
<name>A0A3D9SFW8_9BACL</name>
<dbReference type="GO" id="GO:0032259">
    <property type="term" value="P:methylation"/>
    <property type="evidence" value="ECO:0007669"/>
    <property type="project" value="UniProtKB-KW"/>
</dbReference>
<dbReference type="OrthoDB" id="5329963at2"/>
<dbReference type="AlphaFoldDB" id="A0A3D9SFW8"/>
<keyword evidence="1" id="KW-0175">Coiled coil</keyword>
<proteinExistence type="predicted"/>
<dbReference type="PANTHER" id="PTHR34203:SF15">
    <property type="entry name" value="SLL1173 PROTEIN"/>
    <property type="match status" value="1"/>
</dbReference>
<dbReference type="GO" id="GO:0008168">
    <property type="term" value="F:methyltransferase activity"/>
    <property type="evidence" value="ECO:0007669"/>
    <property type="project" value="UniProtKB-KW"/>
</dbReference>
<dbReference type="SUPFAM" id="SSF53335">
    <property type="entry name" value="S-adenosyl-L-methionine-dependent methyltransferases"/>
    <property type="match status" value="1"/>
</dbReference>
<protein>
    <submittedName>
        <fullName evidence="3">FkbM family methyltransferase</fullName>
    </submittedName>
</protein>
<keyword evidence="3" id="KW-0808">Transferase</keyword>
<keyword evidence="4" id="KW-1185">Reference proteome</keyword>
<keyword evidence="3" id="KW-0489">Methyltransferase</keyword>
<evidence type="ECO:0000256" key="1">
    <source>
        <dbReference type="SAM" id="Coils"/>
    </source>
</evidence>
<dbReference type="InterPro" id="IPR029063">
    <property type="entry name" value="SAM-dependent_MTases_sf"/>
</dbReference>
<comment type="caution">
    <text evidence="3">The sequence shown here is derived from an EMBL/GenBank/DDBJ whole genome shotgun (WGS) entry which is preliminary data.</text>
</comment>